<dbReference type="EMBL" id="SHKL01000001">
    <property type="protein sequence ID" value="RZT87050.1"/>
    <property type="molecule type" value="Genomic_DNA"/>
</dbReference>
<sequence length="250" mass="25835">MPESPAPPGPERMREAVGVYVESLHRAYLAQADTFAPAARGAMPLISAPGTLHVAAVGVRHLHLLATRESLGPLRGQEVEIAGALPGLDWTLRFYDPVVIPGLGLIDESDGPRQGEVRTALGLQAVVYHVVAQPGSGLTPHHAGHVGSGLASSHSAAVRDFDTIRSRVRGRESLVDELVGAYTAGLPRAQALLARAISPHDAAVGALADTPAPDPEEVRKTLLDAVGGRRDFSPAGPTADGTGPVTGATP</sequence>
<dbReference type="Proteomes" id="UP000291591">
    <property type="component" value="Unassembled WGS sequence"/>
</dbReference>
<protein>
    <submittedName>
        <fullName evidence="2">Uncharacterized protein</fullName>
    </submittedName>
</protein>
<reference evidence="2 3" key="1">
    <citation type="submission" date="2019-02" db="EMBL/GenBank/DDBJ databases">
        <title>Sequencing the genomes of 1000 actinobacteria strains.</title>
        <authorList>
            <person name="Klenk H.-P."/>
        </authorList>
    </citation>
    <scope>NUCLEOTIDE SEQUENCE [LARGE SCALE GENOMIC DNA]</scope>
    <source>
        <strain evidence="2 3">DSM 45779</strain>
    </source>
</reference>
<proteinExistence type="predicted"/>
<evidence type="ECO:0000256" key="1">
    <source>
        <dbReference type="SAM" id="MobiDB-lite"/>
    </source>
</evidence>
<feature type="region of interest" description="Disordered" evidence="1">
    <location>
        <begin position="227"/>
        <end position="250"/>
    </location>
</feature>
<dbReference type="RefSeq" id="WP_242623209.1">
    <property type="nucleotide sequence ID" value="NZ_SHKL01000001.1"/>
</dbReference>
<evidence type="ECO:0000313" key="3">
    <source>
        <dbReference type="Proteomes" id="UP000291591"/>
    </source>
</evidence>
<keyword evidence="3" id="KW-1185">Reference proteome</keyword>
<comment type="caution">
    <text evidence="2">The sequence shown here is derived from an EMBL/GenBank/DDBJ whole genome shotgun (WGS) entry which is preliminary data.</text>
</comment>
<evidence type="ECO:0000313" key="2">
    <source>
        <dbReference type="EMBL" id="RZT87050.1"/>
    </source>
</evidence>
<name>A0A4V2FR34_PSEST</name>
<dbReference type="AlphaFoldDB" id="A0A4V2FR34"/>
<gene>
    <name evidence="2" type="ORF">EV383_3956</name>
</gene>
<organism evidence="2 3">
    <name type="scientific">Pseudonocardia sediminis</name>
    <dbReference type="NCBI Taxonomy" id="1397368"/>
    <lineage>
        <taxon>Bacteria</taxon>
        <taxon>Bacillati</taxon>
        <taxon>Actinomycetota</taxon>
        <taxon>Actinomycetes</taxon>
        <taxon>Pseudonocardiales</taxon>
        <taxon>Pseudonocardiaceae</taxon>
        <taxon>Pseudonocardia</taxon>
    </lineage>
</organism>
<accession>A0A4V2FR34</accession>